<name>A0ABN7SDH6_OIKDI</name>
<protein>
    <submittedName>
        <fullName evidence="4">Oidioi.mRNA.OKI2018_I69.XSR.g15631.t1.cds</fullName>
    </submittedName>
</protein>
<dbReference type="InterPro" id="IPR008211">
    <property type="entry name" value="Laminin_N"/>
</dbReference>
<dbReference type="Pfam" id="PF00055">
    <property type="entry name" value="Laminin_N"/>
    <property type="match status" value="1"/>
</dbReference>
<dbReference type="Proteomes" id="UP001158576">
    <property type="component" value="Chromosome XSR"/>
</dbReference>
<proteinExistence type="predicted"/>
<dbReference type="SUPFAM" id="SSF57196">
    <property type="entry name" value="EGF/Laminin"/>
    <property type="match status" value="1"/>
</dbReference>
<dbReference type="PANTHER" id="PTHR10574">
    <property type="entry name" value="NETRIN/LAMININ-RELATED"/>
    <property type="match status" value="1"/>
</dbReference>
<dbReference type="SMART" id="SM00136">
    <property type="entry name" value="LamNT"/>
    <property type="match status" value="1"/>
</dbReference>
<dbReference type="InterPro" id="IPR050440">
    <property type="entry name" value="Laminin/Netrin_ECM"/>
</dbReference>
<evidence type="ECO:0000313" key="4">
    <source>
        <dbReference type="EMBL" id="CAG5098397.1"/>
    </source>
</evidence>
<sequence length="547" mass="60727">MSRMYNFCQTTATSWQNFEFNALEEILEDQLIADENIKVLDFPRLGDHGRVPAAVNIANSSYATTVTADSWCGVGKKFPRLCGSDGACFQCSSDSPGHDISEVLLPSRKFWASAIQNTQAKAKASVTVNLQADYQLSGLYLQLGPGITPKKLTIELEESSGDVKRLARVNFDGECDATQLQISDVQEICQNEPARANGEVYVNFLSRRPSQFSLATSDKLSAFIKGRKLRLVFQELLKDDYTTVNNAFYSLRRLALFGRCDCHGFSNSCMMESGEKLKCEKCNGGRYGAECQFCEGFLNEIYKGDCPKCQCSGFSNQCVYNDEEDKVSCVRCTGNREGDKCDVCKSGFYFANGNTLNECIPCQCDEKGTAECDTMGQCICKDGYSGENCDSRPEAFVEQEDKKPDNVFVEEVCQDYSYDCPAGLILSDSCGIVSIKPNFVRKLQKCSFILDNRSTSSRQSSIRLNVKNLKTLEDLGGFATFTNLETGDHIHRRFISDSSLATCSRRVRVQLTIPSETSGLLLDFAWANSRHTDEGRCSELTPEVLVS</sequence>
<keyword evidence="2" id="KW-0424">Laminin EGF-like domain</keyword>
<gene>
    <name evidence="4" type="ORF">OKIOD_LOCUS7189</name>
</gene>
<dbReference type="PROSITE" id="PS01248">
    <property type="entry name" value="EGF_LAM_1"/>
    <property type="match status" value="1"/>
</dbReference>
<dbReference type="PANTHER" id="PTHR10574:SF444">
    <property type="entry name" value="BASEMENT MEMBRANE-SPECIFIC HEPARAN SULFATE PROTEOGLYCAN CORE PROTEIN"/>
    <property type="match status" value="1"/>
</dbReference>
<evidence type="ECO:0000259" key="3">
    <source>
        <dbReference type="PROSITE" id="PS51117"/>
    </source>
</evidence>
<dbReference type="InterPro" id="IPR000742">
    <property type="entry name" value="EGF"/>
</dbReference>
<dbReference type="Pfam" id="PF00053">
    <property type="entry name" value="EGF_laminin"/>
    <property type="match status" value="2"/>
</dbReference>
<evidence type="ECO:0000256" key="1">
    <source>
        <dbReference type="ARBA" id="ARBA00023157"/>
    </source>
</evidence>
<dbReference type="PROSITE" id="PS51117">
    <property type="entry name" value="LAMININ_NTER"/>
    <property type="match status" value="1"/>
</dbReference>
<dbReference type="SMART" id="SM00180">
    <property type="entry name" value="EGF_Lam"/>
    <property type="match status" value="3"/>
</dbReference>
<organism evidence="4 5">
    <name type="scientific">Oikopleura dioica</name>
    <name type="common">Tunicate</name>
    <dbReference type="NCBI Taxonomy" id="34765"/>
    <lineage>
        <taxon>Eukaryota</taxon>
        <taxon>Metazoa</taxon>
        <taxon>Chordata</taxon>
        <taxon>Tunicata</taxon>
        <taxon>Appendicularia</taxon>
        <taxon>Copelata</taxon>
        <taxon>Oikopleuridae</taxon>
        <taxon>Oikopleura</taxon>
    </lineage>
</organism>
<feature type="domain" description="Laminin N-terminal" evidence="3">
    <location>
        <begin position="46"/>
        <end position="259"/>
    </location>
</feature>
<dbReference type="Gene3D" id="2.170.300.10">
    <property type="entry name" value="Tie2 ligand-binding domain superfamily"/>
    <property type="match status" value="1"/>
</dbReference>
<keyword evidence="1" id="KW-1015">Disulfide bond</keyword>
<evidence type="ECO:0000256" key="2">
    <source>
        <dbReference type="ARBA" id="ARBA00023292"/>
    </source>
</evidence>
<keyword evidence="5" id="KW-1185">Reference proteome</keyword>
<dbReference type="EMBL" id="OU015569">
    <property type="protein sequence ID" value="CAG5098397.1"/>
    <property type="molecule type" value="Genomic_DNA"/>
</dbReference>
<dbReference type="PROSITE" id="PS01186">
    <property type="entry name" value="EGF_2"/>
    <property type="match status" value="1"/>
</dbReference>
<reference evidence="4 5" key="1">
    <citation type="submission" date="2021-04" db="EMBL/GenBank/DDBJ databases">
        <authorList>
            <person name="Bliznina A."/>
        </authorList>
    </citation>
    <scope>NUCLEOTIDE SEQUENCE [LARGE SCALE GENOMIC DNA]</scope>
</reference>
<dbReference type="InterPro" id="IPR002049">
    <property type="entry name" value="LE_dom"/>
</dbReference>
<evidence type="ECO:0000313" key="5">
    <source>
        <dbReference type="Proteomes" id="UP001158576"/>
    </source>
</evidence>
<dbReference type="Gene3D" id="2.60.120.260">
    <property type="entry name" value="Galactose-binding domain-like"/>
    <property type="match status" value="1"/>
</dbReference>
<accession>A0ABN7SDH6</accession>